<comment type="caution">
    <text evidence="4">The sequence shown here is derived from an EMBL/GenBank/DDBJ whole genome shotgun (WGS) entry which is preliminary data.</text>
</comment>
<dbReference type="InterPro" id="IPR029064">
    <property type="entry name" value="Ribosomal_eL30-like_sf"/>
</dbReference>
<comment type="similarity">
    <text evidence="1">Belongs to the eukaryotic ribosomal protein eL8 family.</text>
</comment>
<sequence length="245" mass="26806">MAAERADKKEKKEKKSSRTDDSGAVTKVKKDKKEKKEKKEKLAAAVLDQKMQEDAAATSAAPASKIDVDSDDSDAEEKREELPLERTVVSFAIPLADEKGTKKVFKTIRKSAKNNTLKRGVKEVVKTLRKSPASSPSNTSFPGIVIIAGDISPADVISHIPVLCEDHNVPFLFVSSRAELGAAAKTKRPTSVVMILEAPQGGKKAKEAEKGDEEEFKEAYKALVKYAQKEYQKQAFWVQGESSKA</sequence>
<dbReference type="InterPro" id="IPR004038">
    <property type="entry name" value="Ribosomal_eL8/eL30/eS12/Gad45"/>
</dbReference>
<organism evidence="4 5">
    <name type="scientific">Sarocladium strictum</name>
    <name type="common">Black bundle disease fungus</name>
    <name type="synonym">Acremonium strictum</name>
    <dbReference type="NCBI Taxonomy" id="5046"/>
    <lineage>
        <taxon>Eukaryota</taxon>
        <taxon>Fungi</taxon>
        <taxon>Dikarya</taxon>
        <taxon>Ascomycota</taxon>
        <taxon>Pezizomycotina</taxon>
        <taxon>Sordariomycetes</taxon>
        <taxon>Hypocreomycetidae</taxon>
        <taxon>Hypocreales</taxon>
        <taxon>Sarocladiaceae</taxon>
        <taxon>Sarocladium</taxon>
    </lineage>
</organism>
<dbReference type="SUPFAM" id="SSF55315">
    <property type="entry name" value="L30e-like"/>
    <property type="match status" value="1"/>
</dbReference>
<dbReference type="GO" id="GO:0003723">
    <property type="term" value="F:RNA binding"/>
    <property type="evidence" value="ECO:0007669"/>
    <property type="project" value="InterPro"/>
</dbReference>
<evidence type="ECO:0000256" key="2">
    <source>
        <dbReference type="SAM" id="MobiDB-lite"/>
    </source>
</evidence>
<dbReference type="InterPro" id="IPR004037">
    <property type="entry name" value="Ribosomal_eL8-like_CS"/>
</dbReference>
<dbReference type="Proteomes" id="UP001175261">
    <property type="component" value="Unassembled WGS sequence"/>
</dbReference>
<dbReference type="GO" id="GO:1990904">
    <property type="term" value="C:ribonucleoprotein complex"/>
    <property type="evidence" value="ECO:0007669"/>
    <property type="project" value="InterPro"/>
</dbReference>
<evidence type="ECO:0000313" key="5">
    <source>
        <dbReference type="Proteomes" id="UP001175261"/>
    </source>
</evidence>
<evidence type="ECO:0000259" key="3">
    <source>
        <dbReference type="Pfam" id="PF01248"/>
    </source>
</evidence>
<keyword evidence="5" id="KW-1185">Reference proteome</keyword>
<dbReference type="PROSITE" id="PS01082">
    <property type="entry name" value="RIBOSOMAL_L7AE"/>
    <property type="match status" value="1"/>
</dbReference>
<dbReference type="Pfam" id="PF01248">
    <property type="entry name" value="Ribosomal_L7Ae"/>
    <property type="match status" value="1"/>
</dbReference>
<proteinExistence type="inferred from homology"/>
<dbReference type="GO" id="GO:0042254">
    <property type="term" value="P:ribosome biogenesis"/>
    <property type="evidence" value="ECO:0007669"/>
    <property type="project" value="InterPro"/>
</dbReference>
<dbReference type="AlphaFoldDB" id="A0AA39GIZ6"/>
<dbReference type="Gene3D" id="3.30.1330.30">
    <property type="match status" value="1"/>
</dbReference>
<accession>A0AA39GIZ6</accession>
<dbReference type="InterPro" id="IPR050257">
    <property type="entry name" value="eL8/uL1-like"/>
</dbReference>
<feature type="compositionally biased region" description="Basic residues" evidence="2">
    <location>
        <begin position="27"/>
        <end position="36"/>
    </location>
</feature>
<reference evidence="4" key="1">
    <citation type="submission" date="2022-10" db="EMBL/GenBank/DDBJ databases">
        <title>Determination and structural analysis of whole genome sequence of Sarocladium strictum F4-1.</title>
        <authorList>
            <person name="Hu L."/>
            <person name="Jiang Y."/>
        </authorList>
    </citation>
    <scope>NUCLEOTIDE SEQUENCE</scope>
    <source>
        <strain evidence="4">F4-1</strain>
    </source>
</reference>
<feature type="compositionally biased region" description="Basic and acidic residues" evidence="2">
    <location>
        <begin position="1"/>
        <end position="10"/>
    </location>
</feature>
<protein>
    <recommendedName>
        <fullName evidence="3">Ribosomal protein eL8/eL30/eS12/Gadd45 domain-containing protein</fullName>
    </recommendedName>
</protein>
<dbReference type="PANTHER" id="PTHR23105">
    <property type="entry name" value="RIBOSOMAL PROTEIN L7AE FAMILY MEMBER"/>
    <property type="match status" value="1"/>
</dbReference>
<gene>
    <name evidence="4" type="ORF">NLU13_5667</name>
</gene>
<feature type="compositionally biased region" description="Low complexity" evidence="2">
    <location>
        <begin position="55"/>
        <end position="64"/>
    </location>
</feature>
<evidence type="ECO:0000313" key="4">
    <source>
        <dbReference type="EMBL" id="KAK0387354.1"/>
    </source>
</evidence>
<name>A0AA39GIZ6_SARSR</name>
<feature type="region of interest" description="Disordered" evidence="2">
    <location>
        <begin position="1"/>
        <end position="82"/>
    </location>
</feature>
<dbReference type="EMBL" id="JAPDFR010000004">
    <property type="protein sequence ID" value="KAK0387354.1"/>
    <property type="molecule type" value="Genomic_DNA"/>
</dbReference>
<evidence type="ECO:0000256" key="1">
    <source>
        <dbReference type="ARBA" id="ARBA00007337"/>
    </source>
</evidence>
<feature type="domain" description="Ribosomal protein eL8/eL30/eS12/Gadd45" evidence="3">
    <location>
        <begin position="103"/>
        <end position="198"/>
    </location>
</feature>